<name>A0A6V7Y2Z2_MELEN</name>
<keyword evidence="1" id="KW-0175">Coiled coil</keyword>
<dbReference type="AlphaFoldDB" id="A0A6V7Y2Z2"/>
<evidence type="ECO:0000256" key="2">
    <source>
        <dbReference type="SAM" id="MobiDB-lite"/>
    </source>
</evidence>
<keyword evidence="3" id="KW-0732">Signal</keyword>
<feature type="chain" id="PRO_5027883642" evidence="3">
    <location>
        <begin position="22"/>
        <end position="84"/>
    </location>
</feature>
<organism evidence="4 5">
    <name type="scientific">Meloidogyne enterolobii</name>
    <name type="common">Root-knot nematode worm</name>
    <name type="synonym">Meloidogyne mayaguensis</name>
    <dbReference type="NCBI Taxonomy" id="390850"/>
    <lineage>
        <taxon>Eukaryota</taxon>
        <taxon>Metazoa</taxon>
        <taxon>Ecdysozoa</taxon>
        <taxon>Nematoda</taxon>
        <taxon>Chromadorea</taxon>
        <taxon>Rhabditida</taxon>
        <taxon>Tylenchina</taxon>
        <taxon>Tylenchomorpha</taxon>
        <taxon>Tylenchoidea</taxon>
        <taxon>Meloidogynidae</taxon>
        <taxon>Meloidogyninae</taxon>
        <taxon>Meloidogyne</taxon>
    </lineage>
</organism>
<evidence type="ECO:0000313" key="5">
    <source>
        <dbReference type="Proteomes" id="UP000580250"/>
    </source>
</evidence>
<feature type="coiled-coil region" evidence="1">
    <location>
        <begin position="29"/>
        <end position="59"/>
    </location>
</feature>
<comment type="caution">
    <text evidence="4">The sequence shown here is derived from an EMBL/GenBank/DDBJ whole genome shotgun (WGS) entry which is preliminary data.</text>
</comment>
<evidence type="ECO:0000313" key="4">
    <source>
        <dbReference type="EMBL" id="CAD2205932.1"/>
    </source>
</evidence>
<proteinExistence type="predicted"/>
<evidence type="ECO:0000256" key="3">
    <source>
        <dbReference type="SAM" id="SignalP"/>
    </source>
</evidence>
<protein>
    <submittedName>
        <fullName evidence="4">Uncharacterized protein</fullName>
    </submittedName>
</protein>
<gene>
    <name evidence="4" type="ORF">MENT_LOCUS59780</name>
</gene>
<reference evidence="4 5" key="1">
    <citation type="submission" date="2020-08" db="EMBL/GenBank/DDBJ databases">
        <authorList>
            <person name="Koutsovoulos G."/>
            <person name="Danchin GJ E."/>
        </authorList>
    </citation>
    <scope>NUCLEOTIDE SEQUENCE [LARGE SCALE GENOMIC DNA]</scope>
</reference>
<dbReference type="EMBL" id="CAJEWN010002956">
    <property type="protein sequence ID" value="CAD2205932.1"/>
    <property type="molecule type" value="Genomic_DNA"/>
</dbReference>
<feature type="signal peptide" evidence="3">
    <location>
        <begin position="1"/>
        <end position="21"/>
    </location>
</feature>
<sequence>MSKFIFVFILLIFIFINLSSCSPPGQDNITEEEAKRKMKERKEEELKKLRTNREVYYAEVEKRGKEEREKRAKNPYSPTIKIQD</sequence>
<evidence type="ECO:0000256" key="1">
    <source>
        <dbReference type="SAM" id="Coils"/>
    </source>
</evidence>
<feature type="compositionally biased region" description="Basic and acidic residues" evidence="2">
    <location>
        <begin position="63"/>
        <end position="72"/>
    </location>
</feature>
<dbReference type="Proteomes" id="UP000580250">
    <property type="component" value="Unassembled WGS sequence"/>
</dbReference>
<feature type="region of interest" description="Disordered" evidence="2">
    <location>
        <begin position="63"/>
        <end position="84"/>
    </location>
</feature>
<accession>A0A6V7Y2Z2</accession>